<evidence type="ECO:0000256" key="2">
    <source>
        <dbReference type="SAM" id="Phobius"/>
    </source>
</evidence>
<proteinExistence type="predicted"/>
<feature type="compositionally biased region" description="Low complexity" evidence="1">
    <location>
        <begin position="706"/>
        <end position="717"/>
    </location>
</feature>
<comment type="caution">
    <text evidence="3">The sequence shown here is derived from an EMBL/GenBank/DDBJ whole genome shotgun (WGS) entry which is preliminary data.</text>
</comment>
<dbReference type="OrthoDB" id="536881at2759"/>
<reference evidence="3" key="1">
    <citation type="journal article" date="2021" name="IMA Fungus">
        <title>Genomic characterization of three marine fungi, including Emericellopsis atlantica sp. nov. with signatures of a generalist lifestyle and marine biomass degradation.</title>
        <authorList>
            <person name="Hagestad O.C."/>
            <person name="Hou L."/>
            <person name="Andersen J.H."/>
            <person name="Hansen E.H."/>
            <person name="Altermark B."/>
            <person name="Li C."/>
            <person name="Kuhnert E."/>
            <person name="Cox R.J."/>
            <person name="Crous P.W."/>
            <person name="Spatafora J.W."/>
            <person name="Lail K."/>
            <person name="Amirebrahimi M."/>
            <person name="Lipzen A."/>
            <person name="Pangilinan J."/>
            <person name="Andreopoulos W."/>
            <person name="Hayes R.D."/>
            <person name="Ng V."/>
            <person name="Grigoriev I.V."/>
            <person name="Jackson S.A."/>
            <person name="Sutton T.D.S."/>
            <person name="Dobson A.D.W."/>
            <person name="Rama T."/>
        </authorList>
    </citation>
    <scope>NUCLEOTIDE SEQUENCE</scope>
    <source>
        <strain evidence="3">TRa018bII</strain>
    </source>
</reference>
<dbReference type="EMBL" id="MU251614">
    <property type="protein sequence ID" value="KAG9231268.1"/>
    <property type="molecule type" value="Genomic_DNA"/>
</dbReference>
<evidence type="ECO:0000313" key="4">
    <source>
        <dbReference type="Proteomes" id="UP000824998"/>
    </source>
</evidence>
<accession>A0A9P8C2A8</accession>
<evidence type="ECO:0000313" key="3">
    <source>
        <dbReference type="EMBL" id="KAG9231268.1"/>
    </source>
</evidence>
<sequence length="819" mass="86676">MLVARYLVRAVPVAVKFASIALAKDCGIDLRVSSQSDLEANTKNCSTIGGAGISINGDFQGKFNLSGVTHVTNISMAPGQSNLVPGLSQFLMDDLVSMSGTLNATGFSSLRNLTLPKLEQADRIIISGNSNLSISFPVLLHSAFDLIGDLSSVQLPVLVNSSDIQVEPRGEFDQSYGLSLPSLRIVGNLKMTGMLSEFSMPQLETIYGNFIIHPNNLGKRKSYDFPALRSTSINSIFEISHVKYLSLPLLVSSGSMEIATSAGMEVNFPSLQDTKNINIYGSVTDVQVPVLKSVDSMHIQSAIEINCTSSSGAFRASKPTKPTDSYSCERIRLKATKTPAHVGLAMGLGLGLGFAAVMGITYLVLEFNEGINAKGNSLCDTGVGIYVKSQAELDDKITPECRTITGGGIFIEAYYEGLFNLSQITNISSILMPEEEDASVPGLTEILLDSLEYIEDTLRVRGLDDITVLALPKVSLARTIDVCGSYAGSPIYLNVPELVDVEQLYICDNVARLEFPKLKTIKAAAMYNFNLTASRGAWSFPLLAEGGDIWIDANLTSISLPFLKTMGSSLNLSLVENPLDVDLPALQAVPGNLEIRGANSMLVPALRDAGSIWVNASGNADVDFPALTTTSQIEVYGQVSNARFPKLTNLTGKLIVNSTIDVDCASASRAFSRASPPEDKGFTCGPNVIGISSSLTPSPNSPTPSPESNNTSPANSPQIDTGKQETLSKTAKIGLSVGGSLLGLCALSACALIILRHVKKSRASHGSGNLEGGGTGEVNNVPAPTKFISPVVPVGLNGGHAGIGEMDGQDYAPVPRELP</sequence>
<feature type="transmembrane region" description="Helical" evidence="2">
    <location>
        <begin position="733"/>
        <end position="755"/>
    </location>
</feature>
<keyword evidence="2" id="KW-0812">Transmembrane</keyword>
<keyword evidence="2" id="KW-0472">Membrane</keyword>
<name>A0A9P8C2A8_9HELO</name>
<evidence type="ECO:0000256" key="1">
    <source>
        <dbReference type="SAM" id="MobiDB-lite"/>
    </source>
</evidence>
<organism evidence="3 4">
    <name type="scientific">Amylocarpus encephaloides</name>
    <dbReference type="NCBI Taxonomy" id="45428"/>
    <lineage>
        <taxon>Eukaryota</taxon>
        <taxon>Fungi</taxon>
        <taxon>Dikarya</taxon>
        <taxon>Ascomycota</taxon>
        <taxon>Pezizomycotina</taxon>
        <taxon>Leotiomycetes</taxon>
        <taxon>Helotiales</taxon>
        <taxon>Helotiales incertae sedis</taxon>
        <taxon>Amylocarpus</taxon>
    </lineage>
</organism>
<dbReference type="AlphaFoldDB" id="A0A9P8C2A8"/>
<gene>
    <name evidence="3" type="ORF">BJ875DRAFT_498455</name>
</gene>
<feature type="region of interest" description="Disordered" evidence="1">
    <location>
        <begin position="693"/>
        <end position="724"/>
    </location>
</feature>
<keyword evidence="4" id="KW-1185">Reference proteome</keyword>
<keyword evidence="2" id="KW-1133">Transmembrane helix</keyword>
<dbReference type="Proteomes" id="UP000824998">
    <property type="component" value="Unassembled WGS sequence"/>
</dbReference>
<feature type="transmembrane region" description="Helical" evidence="2">
    <location>
        <begin position="342"/>
        <end position="365"/>
    </location>
</feature>
<protein>
    <submittedName>
        <fullName evidence="3">Uncharacterized protein</fullName>
    </submittedName>
</protein>